<gene>
    <name evidence="5" type="ORF">SAMN02982990_04108</name>
</gene>
<dbReference type="PANTHER" id="PTHR36153">
    <property type="entry name" value="INNER MEMBRANE PROTEIN-RELATED"/>
    <property type="match status" value="1"/>
</dbReference>
<evidence type="ECO:0000259" key="2">
    <source>
        <dbReference type="Pfam" id="PF06744"/>
    </source>
</evidence>
<dbReference type="Pfam" id="PF21070">
    <property type="entry name" value="IcmF_helical"/>
    <property type="match status" value="1"/>
</dbReference>
<feature type="domain" description="Type VI secretion system IcmF C-terminal" evidence="2">
    <location>
        <begin position="988"/>
        <end position="1092"/>
    </location>
</feature>
<dbReference type="InterPro" id="IPR053156">
    <property type="entry name" value="T6SS_TssM-like"/>
</dbReference>
<dbReference type="STRING" id="29488.KS18_16745"/>
<proteinExistence type="predicted"/>
<dbReference type="Proteomes" id="UP000183223">
    <property type="component" value="Unassembled WGS sequence"/>
</dbReference>
<dbReference type="InterPro" id="IPR009612">
    <property type="entry name" value="IcmF-rel"/>
</dbReference>
<dbReference type="RefSeq" id="WP_049584258.1">
    <property type="nucleotide sequence ID" value="NZ_CAWQXX010000048.1"/>
</dbReference>
<name>A0A1G5RFZ3_PHOLU</name>
<protein>
    <submittedName>
        <fullName evidence="5">Type VI secretion system protein ImpL</fullName>
    </submittedName>
</protein>
<dbReference type="InterPro" id="IPR010623">
    <property type="entry name" value="IcmF_C"/>
</dbReference>
<keyword evidence="1" id="KW-0812">Transmembrane</keyword>
<evidence type="ECO:0000259" key="3">
    <source>
        <dbReference type="Pfam" id="PF06761"/>
    </source>
</evidence>
<keyword evidence="1" id="KW-1133">Transmembrane helix</keyword>
<dbReference type="OrthoDB" id="9758229at2"/>
<dbReference type="AlphaFoldDB" id="A0A1G5RFZ3"/>
<dbReference type="PANTHER" id="PTHR36153:SF1">
    <property type="entry name" value="TYPE VI SECRETION SYSTEM COMPONENT TSSM1"/>
    <property type="match status" value="1"/>
</dbReference>
<accession>A0A1G5RFZ3</accession>
<sequence>MKLHSLFVSILTVILGILLWFGGALLMFPEQVVQWFGWDALFCRTMLMACGFLTALCVMVGWLINMWLTASGKGNARLKWGKFEAESNGNNEKISVATQLSESVSAIKDLPDRLRLRYGRFWWYKVRILLVVGEAEQVEAIAPGLATAYWQEGYRSLLLWGGSLQAEPDTAQLMALRRLRRYRPLNGIVWALTEHQSAQPVWMDKALRTLQKQAQQLRWQAPVYLWQVCYSRWSQEGRITQTVGCFFPERCTPDIVATQLQELVDPLRQRGMQQLLEKTAHDFLCRLSANLKQQGIAHWKQVLTPWLAEYGDVVSLRGLMFSLPLRAQTTRLPQIWLPDTAWQGVLEGSRRFHGRRVGMLHAQTVCRGLMVLGLLWGAGMALSFFTNRDQIAVAQAAVTDLKVRPEGSDAQLMALKELRNEVGRLQYRAEHGVPWYERFGLSQNQKLLTAVLPDYAQVNNRLIRDKAAAVLHAKLSALVNLPPGSPLRAKWAPAGHDQLKAYLMMAQPEKVDAAFLTRILNENEPERAGIAPGVWLDAAWDLWGFYAENLPAHPEWRITPDKALVKQARQLLLLQLGKHNAEAALYQQMLQSVEKNYADLTLRQMTGDTDAERLFTTSRVIPGMFTRQAWEGGIQKAIAEAAASRKEAIDWVLSDNRQAISASVSPEELKARLTARYFTDFAGAWQDFLNSLRWNKTRNLSDAIDQLTLMADGRQSPLIALMNTLAYQGETGQQGPTLSDSLVKSAKTLLNKKTPLMIDQQTAGVHGPMNETFGPLLALMGEHQAAGGMKTDSTLNLQTFLTRVTEVRLKLQQMNNSDDPPAMANALAKTVFEGKSTDLTDTQGYGRLIAASLGGQWRGFGQTLFVEPLTQAWQGVLKPAEENLNTQWQTAIVDNWNRAFAGRYPFAGGESEISLPMLGQFIRSDSGRIEQFLTRQLGGILHKSGNQWGVDEVNGQGVQINPDFLRAINQLSQLSDLLFADGSQGLRFELRARAVRDVVETDLTIDGQKLRYFNQMESWQSFRWPGETYKPGVMLTWISVNAGARLFGDYQGNWGLIRWLAQAKAERLDESRYRLIFTAPDGLPLTWILRTELGEGPLALLKLRGFKLPKNIFVVKPGNNATISVLNDDDLIEE</sequence>
<keyword evidence="6" id="KW-1185">Reference proteome</keyword>
<feature type="transmembrane region" description="Helical" evidence="1">
    <location>
        <begin position="7"/>
        <end position="26"/>
    </location>
</feature>
<dbReference type="Pfam" id="PF06761">
    <property type="entry name" value="IcmF-related"/>
    <property type="match status" value="1"/>
</dbReference>
<organism evidence="5 6">
    <name type="scientific">Photorhabdus luminescens</name>
    <name type="common">Xenorhabdus luminescens</name>
    <dbReference type="NCBI Taxonomy" id="29488"/>
    <lineage>
        <taxon>Bacteria</taxon>
        <taxon>Pseudomonadati</taxon>
        <taxon>Pseudomonadota</taxon>
        <taxon>Gammaproteobacteria</taxon>
        <taxon>Enterobacterales</taxon>
        <taxon>Morganellaceae</taxon>
        <taxon>Photorhabdus</taxon>
    </lineage>
</organism>
<feature type="transmembrane region" description="Helical" evidence="1">
    <location>
        <begin position="365"/>
        <end position="385"/>
    </location>
</feature>
<keyword evidence="1" id="KW-0472">Membrane</keyword>
<evidence type="ECO:0000313" key="6">
    <source>
        <dbReference type="Proteomes" id="UP000183223"/>
    </source>
</evidence>
<evidence type="ECO:0000313" key="5">
    <source>
        <dbReference type="EMBL" id="SCZ72730.1"/>
    </source>
</evidence>
<evidence type="ECO:0000256" key="1">
    <source>
        <dbReference type="SAM" id="Phobius"/>
    </source>
</evidence>
<evidence type="ECO:0000259" key="4">
    <source>
        <dbReference type="Pfam" id="PF21070"/>
    </source>
</evidence>
<dbReference type="GeneID" id="45657143"/>
<feature type="domain" description="Type VI secretion system component TssM1 helical" evidence="4">
    <location>
        <begin position="879"/>
        <end position="983"/>
    </location>
</feature>
<feature type="domain" description="IcmF-related" evidence="3">
    <location>
        <begin position="412"/>
        <end position="728"/>
    </location>
</feature>
<feature type="transmembrane region" description="Helical" evidence="1">
    <location>
        <begin position="46"/>
        <end position="68"/>
    </location>
</feature>
<dbReference type="Pfam" id="PF06744">
    <property type="entry name" value="IcmF_C"/>
    <property type="match status" value="1"/>
</dbReference>
<dbReference type="EMBL" id="FMWJ01000031">
    <property type="protein sequence ID" value="SCZ72730.1"/>
    <property type="molecule type" value="Genomic_DNA"/>
</dbReference>
<dbReference type="InterPro" id="IPR048677">
    <property type="entry name" value="TssM1_hel"/>
</dbReference>
<reference evidence="6" key="1">
    <citation type="submission" date="2016-10" db="EMBL/GenBank/DDBJ databases">
        <authorList>
            <person name="Varghese N."/>
            <person name="Submissions S."/>
        </authorList>
    </citation>
    <scope>NUCLEOTIDE SEQUENCE [LARGE SCALE GENOMIC DNA]</scope>
    <source>
        <strain evidence="6">ATCC 29999</strain>
    </source>
</reference>